<dbReference type="PANTHER" id="PTHR37984">
    <property type="entry name" value="PROTEIN CBG26694"/>
    <property type="match status" value="1"/>
</dbReference>
<protein>
    <recommendedName>
        <fullName evidence="3">Integrase catalytic domain-containing protein</fullName>
    </recommendedName>
</protein>
<evidence type="ECO:0000313" key="1">
    <source>
        <dbReference type="Ensembl" id="ENSLACP00000000593.1"/>
    </source>
</evidence>
<dbReference type="STRING" id="7897.ENSLACP00000000593"/>
<dbReference type="HOGENOM" id="CLU_000384_6_0_1"/>
<dbReference type="PANTHER" id="PTHR37984:SF5">
    <property type="entry name" value="PROTEIN NYNRIN-LIKE"/>
    <property type="match status" value="1"/>
</dbReference>
<sequence length="242" mass="27327">RGHTHILVVVCTKWVETFPMTKTTAKATAKVLLDLFCRWGVPASVELHFANEVMKQALQALGVKDHLHIPYRPQASGQVGRASISRICLEQRANWVESLPWLLMALRSKVDSRTGYSPFQLPENLLCTPQTMAETNLVHTEAWVQHLIQTCREIQLAVVKNLGVAKRQAKVYYDASSTTAKIEVGDQVMVKCFSDQGPFPQAAYEGPYLVIDKVSPTVYLIAIPKHQSVIHKYYHIMQLKKF</sequence>
<dbReference type="InterPro" id="IPR036397">
    <property type="entry name" value="RNaseH_sf"/>
</dbReference>
<dbReference type="Proteomes" id="UP000008672">
    <property type="component" value="Unassembled WGS sequence"/>
</dbReference>
<dbReference type="Ensembl" id="ENSLACT00000000596.1">
    <property type="protein sequence ID" value="ENSLACP00000000593.1"/>
    <property type="gene ID" value="ENSLACG00000000525.1"/>
</dbReference>
<dbReference type="eggNOG" id="KOG0017">
    <property type="taxonomic scope" value="Eukaryota"/>
</dbReference>
<dbReference type="InterPro" id="IPR012337">
    <property type="entry name" value="RNaseH-like_sf"/>
</dbReference>
<evidence type="ECO:0008006" key="3">
    <source>
        <dbReference type="Google" id="ProtNLM"/>
    </source>
</evidence>
<evidence type="ECO:0000313" key="2">
    <source>
        <dbReference type="Proteomes" id="UP000008672"/>
    </source>
</evidence>
<dbReference type="GeneTree" id="ENSGT01000000214408"/>
<keyword evidence="2" id="KW-1185">Reference proteome</keyword>
<reference evidence="1" key="2">
    <citation type="submission" date="2025-08" db="UniProtKB">
        <authorList>
            <consortium name="Ensembl"/>
        </authorList>
    </citation>
    <scope>IDENTIFICATION</scope>
</reference>
<reference evidence="1" key="3">
    <citation type="submission" date="2025-09" db="UniProtKB">
        <authorList>
            <consortium name="Ensembl"/>
        </authorList>
    </citation>
    <scope>IDENTIFICATION</scope>
</reference>
<dbReference type="GO" id="GO:0003676">
    <property type="term" value="F:nucleic acid binding"/>
    <property type="evidence" value="ECO:0007669"/>
    <property type="project" value="InterPro"/>
</dbReference>
<dbReference type="AlphaFoldDB" id="H2ZT72"/>
<reference evidence="2" key="1">
    <citation type="submission" date="2011-08" db="EMBL/GenBank/DDBJ databases">
        <title>The draft genome of Latimeria chalumnae.</title>
        <authorList>
            <person name="Di Palma F."/>
            <person name="Alfoldi J."/>
            <person name="Johnson J."/>
            <person name="Berlin A."/>
            <person name="Gnerre S."/>
            <person name="Jaffe D."/>
            <person name="MacCallum I."/>
            <person name="Young S."/>
            <person name="Walker B.J."/>
            <person name="Lander E."/>
            <person name="Lindblad-Toh K."/>
        </authorList>
    </citation>
    <scope>NUCLEOTIDE SEQUENCE [LARGE SCALE GENOMIC DNA]</scope>
    <source>
        <strain evidence="2">Wild caught</strain>
    </source>
</reference>
<dbReference type="SUPFAM" id="SSF53098">
    <property type="entry name" value="Ribonuclease H-like"/>
    <property type="match status" value="1"/>
</dbReference>
<dbReference type="InParanoid" id="H2ZT72"/>
<dbReference type="EMBL" id="AFYH01192877">
    <property type="status" value="NOT_ANNOTATED_CDS"/>
    <property type="molecule type" value="Genomic_DNA"/>
</dbReference>
<organism evidence="1 2">
    <name type="scientific">Latimeria chalumnae</name>
    <name type="common">Coelacanth</name>
    <dbReference type="NCBI Taxonomy" id="7897"/>
    <lineage>
        <taxon>Eukaryota</taxon>
        <taxon>Metazoa</taxon>
        <taxon>Chordata</taxon>
        <taxon>Craniata</taxon>
        <taxon>Vertebrata</taxon>
        <taxon>Euteleostomi</taxon>
        <taxon>Coelacanthiformes</taxon>
        <taxon>Coelacanthidae</taxon>
        <taxon>Latimeria</taxon>
    </lineage>
</organism>
<accession>H2ZT72</accession>
<name>H2ZT72_LATCH</name>
<dbReference type="InterPro" id="IPR050951">
    <property type="entry name" value="Retrovirus_Pol_polyprotein"/>
</dbReference>
<dbReference type="Gene3D" id="3.30.420.10">
    <property type="entry name" value="Ribonuclease H-like superfamily/Ribonuclease H"/>
    <property type="match status" value="1"/>
</dbReference>
<proteinExistence type="predicted"/>
<dbReference type="Bgee" id="ENSLACG00000000525">
    <property type="expression patterns" value="Expressed in muscle tissue and 4 other cell types or tissues"/>
</dbReference>